<dbReference type="InterPro" id="IPR000421">
    <property type="entry name" value="FA58C"/>
</dbReference>
<comment type="caution">
    <text evidence="8">The sequence shown here is derived from an EMBL/GenBank/DDBJ whole genome shotgun (WGS) entry which is preliminary data.</text>
</comment>
<dbReference type="InterPro" id="IPR003961">
    <property type="entry name" value="FN3_dom"/>
</dbReference>
<dbReference type="InterPro" id="IPR036116">
    <property type="entry name" value="FN3_sf"/>
</dbReference>
<feature type="domain" description="Fibronectin type-III" evidence="7">
    <location>
        <begin position="823"/>
        <end position="932"/>
    </location>
</feature>
<evidence type="ECO:0000256" key="5">
    <source>
        <dbReference type="SAM" id="SignalP"/>
    </source>
</evidence>
<keyword evidence="3" id="KW-0574">Periplasm</keyword>
<evidence type="ECO:0000313" key="9">
    <source>
        <dbReference type="Proteomes" id="UP001141950"/>
    </source>
</evidence>
<dbReference type="RefSeq" id="WP_257442324.1">
    <property type="nucleotide sequence ID" value="NZ_JANIPJ010000001.1"/>
</dbReference>
<evidence type="ECO:0000256" key="2">
    <source>
        <dbReference type="ARBA" id="ARBA00022729"/>
    </source>
</evidence>
<keyword evidence="9" id="KW-1185">Reference proteome</keyword>
<dbReference type="Gene3D" id="1.50.10.100">
    <property type="entry name" value="Chondroitin AC/alginate lyase"/>
    <property type="match status" value="1"/>
</dbReference>
<feature type="chain" id="PRO_5040876371" evidence="5">
    <location>
        <begin position="22"/>
        <end position="1293"/>
    </location>
</feature>
<keyword evidence="2 5" id="KW-0732">Signal</keyword>
<dbReference type="SUPFAM" id="SSF49785">
    <property type="entry name" value="Galactose-binding domain-like"/>
    <property type="match status" value="1"/>
</dbReference>
<proteinExistence type="predicted"/>
<dbReference type="InterPro" id="IPR013783">
    <property type="entry name" value="Ig-like_fold"/>
</dbReference>
<dbReference type="InterPro" id="IPR012480">
    <property type="entry name" value="Hepar_II_III_C"/>
</dbReference>
<dbReference type="EMBL" id="JANIPJ010000001">
    <property type="protein sequence ID" value="MCR2802685.1"/>
    <property type="molecule type" value="Genomic_DNA"/>
</dbReference>
<dbReference type="PANTHER" id="PTHR39210:SF1">
    <property type="entry name" value="HEPARIN-SULFATE LYASE"/>
    <property type="match status" value="1"/>
</dbReference>
<dbReference type="PROSITE" id="PS50022">
    <property type="entry name" value="FA58C_3"/>
    <property type="match status" value="1"/>
</dbReference>
<accession>A0A9X2S752</accession>
<dbReference type="PANTHER" id="PTHR39210">
    <property type="entry name" value="HEPARIN-SULFATE LYASE"/>
    <property type="match status" value="1"/>
</dbReference>
<dbReference type="Proteomes" id="UP001141950">
    <property type="component" value="Unassembled WGS sequence"/>
</dbReference>
<evidence type="ECO:0000259" key="7">
    <source>
        <dbReference type="PROSITE" id="PS50853"/>
    </source>
</evidence>
<dbReference type="CDD" id="cd00063">
    <property type="entry name" value="FN3"/>
    <property type="match status" value="2"/>
</dbReference>
<evidence type="ECO:0000259" key="6">
    <source>
        <dbReference type="PROSITE" id="PS50022"/>
    </source>
</evidence>
<dbReference type="Pfam" id="PF00041">
    <property type="entry name" value="fn3"/>
    <property type="match status" value="2"/>
</dbReference>
<dbReference type="GO" id="GO:0042597">
    <property type="term" value="C:periplasmic space"/>
    <property type="evidence" value="ECO:0007669"/>
    <property type="project" value="UniProtKB-SubCell"/>
</dbReference>
<feature type="domain" description="F5/8 type C" evidence="6">
    <location>
        <begin position="1036"/>
        <end position="1180"/>
    </location>
</feature>
<sequence>MRVTQWKKPVSLMLAVAVASATFFMTTATIDADEVNYESYSGFTTSEVPILPETEAHPSLWFKADEAADVYDKRNADEYALELWNNVKGSKYLGAALPEVPAYPNPCVDSRLHSYYGDMARIAKYNAFMYVMEGAEEHKTAAIDALLRAYDGPIYQCDPTVSSSPVDETYRGVWIQNFAEAYDWMHSELTTEQDAAIRAAFAKEAQALNDYMYIWGPRPHNHRSKPAWGLGTAALALSGHEDAEQWLQTALGAANTNTKYFFSSDGVYREGSQYYIYSHLNFLPFLYHYKHVSQVDLFPVYKPAFIWEFSVTNNKGWMPNVEDSFLRHNFLQMVAGQFVNDEDTTPLHPTAKWGNLFQWRYEKTDTAPWGGEFGNNTGASYDDTMDLNKYLTYDPSVESIAPTGSATQFLNEGGQTLFRNHWNDDPSSRYLLFHGQAEMDNHNQFDHLSFVIHAENQMMASDSGYSKSAYGDAERRNWYRTAKAHNTVTLNGAWPVDTAQNVTPVSRFGMDTDFFDFQQKEARFIAITNDTTKGENPLLFPSDDESTGYIKRSIAFPNQEYFVVADQLSTKDGENGQFELYLHGGRGTMIGDGHYREWIYSKDAYGTAAKLSAWILSDEATLTNHVGEVSYIKDDAASFGYVTAQKQAANASFLQILIPNPIQADTPVVTDASDENRTGGTVAMNGNLDTYLVQNDASMTEVGDLSSDAEFGYVRHNGWVQQYAMKQGTSISYGEELLAASSAPVALALDVSERERHSGYITSASEGYTVQLLVPDGKTVASASLAGEAVIASEANGYVTLALSGSGELEIQYVDEGAGDVTAPLAITDVNAVNEGANAAIVSWTAPADANTGDAVSFYDVRYSVTPITEQNWSQASQAAGEPVPGAPGTQESMVLGGLSAGTTYYVAVKSGDAARNVSALSNAASVTTASADDVIAPAAITDLTLASVSSSTASLTWSAPGDDGYKGTAASYDLRYSTSPIDEASWSQAVQVQGEPAPLSVGTGQGMTIEGLKPGLTYFFAIRSSDEADNISSVSNLLFVPLLDDPAAEKLQAAQVTASADDGNVPSNTVDGDMTTRWSAKSENGEGQWIAYDLGELYQVDYVKLAWSSGHLRQTKFAIEASVDGKRWSTVTEPAWSSGKTEKLEAYEAGVMARYIRIVGYGNTASGWNSLLETEIFGRHATDAPPVLLSNVELKDRSGAAISSVDGQAFVQVEAVITNTRHESQEAALTVGVYDQQGRLLSTLFISGFLNGLASETISAELELPSGADSIKLFAWDSWDGMTPLSEAFQID</sequence>
<dbReference type="Gene3D" id="2.60.40.10">
    <property type="entry name" value="Immunoglobulins"/>
    <property type="match status" value="2"/>
</dbReference>
<reference evidence="8" key="1">
    <citation type="submission" date="2022-08" db="EMBL/GenBank/DDBJ databases">
        <title>The genomic sequence of strain Paenibacillus sp. SCIV0701.</title>
        <authorList>
            <person name="Zhao H."/>
        </authorList>
    </citation>
    <scope>NUCLEOTIDE SEQUENCE</scope>
    <source>
        <strain evidence="8">SCIV0701</strain>
    </source>
</reference>
<keyword evidence="4" id="KW-0456">Lyase</keyword>
<feature type="signal peptide" evidence="5">
    <location>
        <begin position="1"/>
        <end position="21"/>
    </location>
</feature>
<dbReference type="PROSITE" id="PS50853">
    <property type="entry name" value="FN3"/>
    <property type="match status" value="2"/>
</dbReference>
<dbReference type="SUPFAM" id="SSF49265">
    <property type="entry name" value="Fibronectin type III"/>
    <property type="match status" value="1"/>
</dbReference>
<dbReference type="SMART" id="SM00060">
    <property type="entry name" value="FN3"/>
    <property type="match status" value="2"/>
</dbReference>
<gene>
    <name evidence="8" type="ORF">NQZ67_02210</name>
</gene>
<dbReference type="InterPro" id="IPR008979">
    <property type="entry name" value="Galactose-bd-like_sf"/>
</dbReference>
<name>A0A9X2S752_9BACL</name>
<evidence type="ECO:0000256" key="3">
    <source>
        <dbReference type="ARBA" id="ARBA00022764"/>
    </source>
</evidence>
<dbReference type="Gene3D" id="2.60.120.260">
    <property type="entry name" value="Galactose-binding domain-like"/>
    <property type="match status" value="1"/>
</dbReference>
<dbReference type="SUPFAM" id="SSF48230">
    <property type="entry name" value="Chondroitin AC/alginate lyase"/>
    <property type="match status" value="1"/>
</dbReference>
<dbReference type="Pfam" id="PF00754">
    <property type="entry name" value="F5_F8_type_C"/>
    <property type="match status" value="1"/>
</dbReference>
<evidence type="ECO:0000313" key="8">
    <source>
        <dbReference type="EMBL" id="MCR2802685.1"/>
    </source>
</evidence>
<dbReference type="Pfam" id="PF07940">
    <property type="entry name" value="Hepar_II_III_C"/>
    <property type="match status" value="1"/>
</dbReference>
<protein>
    <submittedName>
        <fullName evidence="8">Discoidin domain-containing protein</fullName>
    </submittedName>
</protein>
<feature type="domain" description="Fibronectin type-III" evidence="7">
    <location>
        <begin position="940"/>
        <end position="1046"/>
    </location>
</feature>
<organism evidence="8 9">
    <name type="scientific">Paenibacillus soyae</name>
    <dbReference type="NCBI Taxonomy" id="2969249"/>
    <lineage>
        <taxon>Bacteria</taxon>
        <taxon>Bacillati</taxon>
        <taxon>Bacillota</taxon>
        <taxon>Bacilli</taxon>
        <taxon>Bacillales</taxon>
        <taxon>Paenibacillaceae</taxon>
        <taxon>Paenibacillus</taxon>
    </lineage>
</organism>
<evidence type="ECO:0000256" key="1">
    <source>
        <dbReference type="ARBA" id="ARBA00004418"/>
    </source>
</evidence>
<dbReference type="Gene3D" id="2.70.98.70">
    <property type="match status" value="1"/>
</dbReference>
<comment type="subcellular location">
    <subcellularLocation>
        <location evidence="1">Periplasm</location>
    </subcellularLocation>
</comment>
<dbReference type="GO" id="GO:0016829">
    <property type="term" value="F:lyase activity"/>
    <property type="evidence" value="ECO:0007669"/>
    <property type="project" value="UniProtKB-KW"/>
</dbReference>
<dbReference type="InterPro" id="IPR008929">
    <property type="entry name" value="Chondroitin_lyas"/>
</dbReference>
<evidence type="ECO:0000256" key="4">
    <source>
        <dbReference type="ARBA" id="ARBA00023239"/>
    </source>
</evidence>